<organism evidence="1 2">
    <name type="scientific">Azospirillum baldaniorum</name>
    <dbReference type="NCBI Taxonomy" id="1064539"/>
    <lineage>
        <taxon>Bacteria</taxon>
        <taxon>Pseudomonadati</taxon>
        <taxon>Pseudomonadota</taxon>
        <taxon>Alphaproteobacteria</taxon>
        <taxon>Rhodospirillales</taxon>
        <taxon>Azospirillaceae</taxon>
        <taxon>Azospirillum</taxon>
    </lineage>
</organism>
<name>A0A9P1JTA1_9PROT</name>
<dbReference type="Proteomes" id="UP000007319">
    <property type="component" value="Chromosome"/>
</dbReference>
<proteinExistence type="predicted"/>
<keyword evidence="2" id="KW-1185">Reference proteome</keyword>
<dbReference type="AlphaFoldDB" id="A0A9P1JTA1"/>
<dbReference type="KEGG" id="abs:AZOBR_190037"/>
<gene>
    <name evidence="1" type="ORF">AZOBR_190037</name>
</gene>
<dbReference type="EMBL" id="HE577327">
    <property type="protein sequence ID" value="CCC99292.1"/>
    <property type="molecule type" value="Genomic_DNA"/>
</dbReference>
<evidence type="ECO:0000313" key="1">
    <source>
        <dbReference type="EMBL" id="CCC99292.1"/>
    </source>
</evidence>
<accession>A0A9P1JTA1</accession>
<reference evidence="1 2" key="1">
    <citation type="journal article" date="2011" name="PLoS Genet.">
        <title>Azospirillum genomes reveal transition of bacteria from aquatic to terrestrial environments.</title>
        <authorList>
            <person name="Wisniewski-Dye F."/>
            <person name="Borziak K."/>
            <person name="Khalsa-Moyers G."/>
            <person name="Alexandre G."/>
            <person name="Sukharnikov L.O."/>
            <person name="Wuichet K."/>
            <person name="Hurst G.B."/>
            <person name="McDonald W.H."/>
            <person name="Robertson J.S."/>
            <person name="Barbe V."/>
            <person name="Calteau A."/>
            <person name="Rouy Z."/>
            <person name="Mangenot S."/>
            <person name="Prigent-Combaret C."/>
            <person name="Normand P."/>
            <person name="Boyer M."/>
            <person name="Siguier P."/>
            <person name="Dessaux Y."/>
            <person name="Elmerich C."/>
            <person name="Condemine G."/>
            <person name="Krishnen G."/>
            <person name="Kennedy I."/>
            <person name="Paterson A.H."/>
            <person name="Gonzalez V."/>
            <person name="Mavingui P."/>
            <person name="Zhulin I.B."/>
        </authorList>
    </citation>
    <scope>NUCLEOTIDE SEQUENCE [LARGE SCALE GENOMIC DNA]</scope>
    <source>
        <strain evidence="1 2">Sp245</strain>
    </source>
</reference>
<sequence length="23" mass="2609">MLSDFQHDIEVGSNNCVNSVMLR</sequence>
<evidence type="ECO:0000313" key="2">
    <source>
        <dbReference type="Proteomes" id="UP000007319"/>
    </source>
</evidence>
<protein>
    <submittedName>
        <fullName evidence="1">Uncharacterized protein</fullName>
    </submittedName>
</protein>